<sequence length="209" mass="21637">MSAKKNNTSVNPCGLTSREIEIAVFAWKCVDGDGKASNPIETRLSSTDTKHVVNFINQITNSYVFDNQIDKQKLANLASIGQADSAARMWRGIKAKITAATGDTPGTPTAGNGGVGGLNTPGGTKTGIDASVANGSPSVRAAEKRAAASAGRKRTKKEVKGEEGSDAEESARPKKAAKRVPKNGNPAKKELADGVIKGADADEMEAGEV</sequence>
<gene>
    <name evidence="2" type="ORF">Daus18300_011992</name>
</gene>
<keyword evidence="3" id="KW-1185">Reference proteome</keyword>
<evidence type="ECO:0000313" key="2">
    <source>
        <dbReference type="EMBL" id="KAL1852910.1"/>
    </source>
</evidence>
<name>A0ABR3W4G5_9PEZI</name>
<feature type="region of interest" description="Disordered" evidence="1">
    <location>
        <begin position="99"/>
        <end position="209"/>
    </location>
</feature>
<reference evidence="2 3" key="1">
    <citation type="journal article" date="2024" name="IMA Fungus">
        <title>IMA Genome - F19 : A genome assembly and annotation guide to empower mycologists, including annotated draft genome sequences of Ceratocystis pirilliformis, Diaporthe australafricana, Fusarium ophioides, Paecilomyces lecythidis, and Sporothrix stenoceras.</title>
        <authorList>
            <person name="Aylward J."/>
            <person name="Wilson A.M."/>
            <person name="Visagie C.M."/>
            <person name="Spraker J."/>
            <person name="Barnes I."/>
            <person name="Buitendag C."/>
            <person name="Ceriani C."/>
            <person name="Del Mar Angel L."/>
            <person name="du Plessis D."/>
            <person name="Fuchs T."/>
            <person name="Gasser K."/>
            <person name="Kramer D."/>
            <person name="Li W."/>
            <person name="Munsamy K."/>
            <person name="Piso A."/>
            <person name="Price J.L."/>
            <person name="Sonnekus B."/>
            <person name="Thomas C."/>
            <person name="van der Nest A."/>
            <person name="van Dijk A."/>
            <person name="van Heerden A."/>
            <person name="van Vuuren N."/>
            <person name="Yilmaz N."/>
            <person name="Duong T.A."/>
            <person name="van der Merwe N.A."/>
            <person name="Wingfield M.J."/>
            <person name="Wingfield B.D."/>
        </authorList>
    </citation>
    <scope>NUCLEOTIDE SEQUENCE [LARGE SCALE GENOMIC DNA]</scope>
    <source>
        <strain evidence="2 3">CMW 18300</strain>
    </source>
</reference>
<dbReference type="Proteomes" id="UP001583177">
    <property type="component" value="Unassembled WGS sequence"/>
</dbReference>
<accession>A0ABR3W4G5</accession>
<feature type="compositionally biased region" description="Gly residues" evidence="1">
    <location>
        <begin position="111"/>
        <end position="120"/>
    </location>
</feature>
<evidence type="ECO:0000313" key="3">
    <source>
        <dbReference type="Proteomes" id="UP001583177"/>
    </source>
</evidence>
<feature type="compositionally biased region" description="Low complexity" evidence="1">
    <location>
        <begin position="99"/>
        <end position="110"/>
    </location>
</feature>
<comment type="caution">
    <text evidence="2">The sequence shown here is derived from an EMBL/GenBank/DDBJ whole genome shotgun (WGS) entry which is preliminary data.</text>
</comment>
<proteinExistence type="predicted"/>
<protein>
    <submittedName>
        <fullName evidence="2">Uncharacterized protein</fullName>
    </submittedName>
</protein>
<evidence type="ECO:0000256" key="1">
    <source>
        <dbReference type="SAM" id="MobiDB-lite"/>
    </source>
</evidence>
<organism evidence="2 3">
    <name type="scientific">Diaporthe australafricana</name>
    <dbReference type="NCBI Taxonomy" id="127596"/>
    <lineage>
        <taxon>Eukaryota</taxon>
        <taxon>Fungi</taxon>
        <taxon>Dikarya</taxon>
        <taxon>Ascomycota</taxon>
        <taxon>Pezizomycotina</taxon>
        <taxon>Sordariomycetes</taxon>
        <taxon>Sordariomycetidae</taxon>
        <taxon>Diaporthales</taxon>
        <taxon>Diaporthaceae</taxon>
        <taxon>Diaporthe</taxon>
    </lineage>
</organism>
<dbReference type="EMBL" id="JAWRVE010000154">
    <property type="protein sequence ID" value="KAL1852910.1"/>
    <property type="molecule type" value="Genomic_DNA"/>
</dbReference>